<comment type="caution">
    <text evidence="2">The sequence shown here is derived from an EMBL/GenBank/DDBJ whole genome shotgun (WGS) entry which is preliminary data.</text>
</comment>
<dbReference type="GO" id="GO:0016485">
    <property type="term" value="P:protein processing"/>
    <property type="evidence" value="ECO:0007669"/>
    <property type="project" value="TreeGrafter"/>
</dbReference>
<dbReference type="GO" id="GO:0005886">
    <property type="term" value="C:plasma membrane"/>
    <property type="evidence" value="ECO:0007669"/>
    <property type="project" value="TreeGrafter"/>
</dbReference>
<dbReference type="Gene3D" id="3.40.390.10">
    <property type="entry name" value="Collagenase (Catalytic Domain)"/>
    <property type="match status" value="1"/>
</dbReference>
<gene>
    <name evidence="2" type="ORF">PFISCL1PPCAC_27116</name>
</gene>
<reference evidence="2" key="1">
    <citation type="submission" date="2023-10" db="EMBL/GenBank/DDBJ databases">
        <title>Genome assembly of Pristionchus species.</title>
        <authorList>
            <person name="Yoshida K."/>
            <person name="Sommer R.J."/>
        </authorList>
    </citation>
    <scope>NUCLEOTIDE SEQUENCE</scope>
    <source>
        <strain evidence="2">RS5133</strain>
    </source>
</reference>
<evidence type="ECO:0000313" key="3">
    <source>
        <dbReference type="Proteomes" id="UP001432322"/>
    </source>
</evidence>
<dbReference type="InterPro" id="IPR018497">
    <property type="entry name" value="Peptidase_M13_C"/>
</dbReference>
<accession>A0AAV5WYS4</accession>
<dbReference type="GO" id="GO:0004222">
    <property type="term" value="F:metalloendopeptidase activity"/>
    <property type="evidence" value="ECO:0007669"/>
    <property type="project" value="InterPro"/>
</dbReference>
<dbReference type="InterPro" id="IPR024079">
    <property type="entry name" value="MetalloPept_cat_dom_sf"/>
</dbReference>
<proteinExistence type="predicted"/>
<feature type="non-terminal residue" evidence="2">
    <location>
        <position position="1"/>
    </location>
</feature>
<organism evidence="2 3">
    <name type="scientific">Pristionchus fissidentatus</name>
    <dbReference type="NCBI Taxonomy" id="1538716"/>
    <lineage>
        <taxon>Eukaryota</taxon>
        <taxon>Metazoa</taxon>
        <taxon>Ecdysozoa</taxon>
        <taxon>Nematoda</taxon>
        <taxon>Chromadorea</taxon>
        <taxon>Rhabditida</taxon>
        <taxon>Rhabditina</taxon>
        <taxon>Diplogasteromorpha</taxon>
        <taxon>Diplogasteroidea</taxon>
        <taxon>Neodiplogasteridae</taxon>
        <taxon>Pristionchus</taxon>
    </lineage>
</organism>
<dbReference type="AlphaFoldDB" id="A0AAV5WYS4"/>
<dbReference type="PANTHER" id="PTHR11733:SF208">
    <property type="entry name" value="PEPTIDASE M13 C-TERMINAL DOMAIN-CONTAINING PROTEIN"/>
    <property type="match status" value="1"/>
</dbReference>
<dbReference type="Pfam" id="PF01431">
    <property type="entry name" value="Peptidase_M13"/>
    <property type="match status" value="1"/>
</dbReference>
<name>A0AAV5WYS4_9BILA</name>
<protein>
    <recommendedName>
        <fullName evidence="1">Peptidase M13 C-terminal domain-containing protein</fullName>
    </recommendedName>
</protein>
<dbReference type="EMBL" id="BTSY01000007">
    <property type="protein sequence ID" value="GMT35819.1"/>
    <property type="molecule type" value="Genomic_DNA"/>
</dbReference>
<dbReference type="InterPro" id="IPR000718">
    <property type="entry name" value="Peptidase_M13"/>
</dbReference>
<dbReference type="Proteomes" id="UP001432322">
    <property type="component" value="Unassembled WGS sequence"/>
</dbReference>
<feature type="domain" description="Peptidase M13 C-terminal" evidence="1">
    <location>
        <begin position="372"/>
        <end position="506"/>
    </location>
</feature>
<evidence type="ECO:0000313" key="2">
    <source>
        <dbReference type="EMBL" id="GMT35819.1"/>
    </source>
</evidence>
<evidence type="ECO:0000259" key="1">
    <source>
        <dbReference type="Pfam" id="PF01431"/>
    </source>
</evidence>
<dbReference type="PROSITE" id="PS51885">
    <property type="entry name" value="NEPRILYSIN"/>
    <property type="match status" value="1"/>
</dbReference>
<keyword evidence="3" id="KW-1185">Reference proteome</keyword>
<dbReference type="SUPFAM" id="SSF55486">
    <property type="entry name" value="Metalloproteases ('zincins'), catalytic domain"/>
    <property type="match status" value="1"/>
</dbReference>
<sequence>FSILLLFLHEGASQYLEHHILNHLTRNISACDDFYRHVCGKHVKNKEFATNKVVDFYERLFEDIGLPSERSSSIQYDSEIAFSNDTPSASYESVVTERCGEDETCYFDELNYYGKLYKLWKEEKEEDDEDNEEKYDTSPTGIQWDLTKESAISSITDMIDEMMEEHEIFSEIYNAPITLHKRIAIVEFVRKNNSYSDFIDVSSIIAAARQAIIARVESTPWLLHSTENGSPELKEEIIEKLQNSTFHYDFNTDDLNLERLRKLLRELTKLYFAEKSRTCGNAAMDFVFRSSRAYLQLIEHLSVEESSFLQRLISTPQQNAVYYFDEDVMFLLAPTIYRNYSRNLFFELEMPALYTILHEFHHSIFRNAKNISQLVKQRLPCLANHYSQLCAEFGKGECHSGDKTLPEDAPDVEGVRTAYDMFSARYSAEEKSQYFDKFGVTRDQAFFYAMGMDSCGAKYFTTHSKKDKHSPPLIRLNGMMSLMPEFSRAFQCQKDDIMYSTQESTCFVFGNNQQN</sequence>
<dbReference type="PANTHER" id="PTHR11733">
    <property type="entry name" value="ZINC METALLOPROTEASE FAMILY M13 NEPRILYSIN-RELATED"/>
    <property type="match status" value="1"/>
</dbReference>